<feature type="domain" description="DM" evidence="8">
    <location>
        <begin position="85"/>
        <end position="132"/>
    </location>
</feature>
<dbReference type="PROSITE" id="PS40000">
    <property type="entry name" value="DM_1"/>
    <property type="match status" value="1"/>
</dbReference>
<sequence>MHSFVRKQQNPATRIKGGTILSQMSVQLEGGPQLETSAKSDALKSEEVFDVTSPDARSYPADGEEAQSPVGHLQKARKMARSPKCARCRNHGVVSCLKGHKRFCRWRDCQCACCLLVVERQRVMAAQVALRRQQAAEVRRAQGQGRKGVKCAGPLRRTASPCFTRAAEPSMAAKSLPQGLKLLMPPEDDASSWSKQPQHHRTHFPSSSISARMRKRRAFADKELENVLLEHELRQRELQNDISFSFSPLIPILHPSPLPVSPDLHCCSSNKDPSPAETSSCVPVYKYKPLCECGLQFYELFQLKSRSSTGGDYNDFMLRQSSVQHGEDEEVHSRWKDCGKKVQPEPLLPPSQQRLRDDANFTSVAVPGSDQSVLTEPGFAAHSRTFDPRPFAAGSWTADTPSAQAGPRLHAMDSPHCSSVRTSAMKPLPFSVEALLRA</sequence>
<dbReference type="GO" id="GO:0007548">
    <property type="term" value="P:sex differentiation"/>
    <property type="evidence" value="ECO:0007669"/>
    <property type="project" value="TreeGrafter"/>
</dbReference>
<organism evidence="10 11">
    <name type="scientific">Nothobranchius furzeri</name>
    <name type="common">Turquoise killifish</name>
    <dbReference type="NCBI Taxonomy" id="105023"/>
    <lineage>
        <taxon>Eukaryota</taxon>
        <taxon>Metazoa</taxon>
        <taxon>Chordata</taxon>
        <taxon>Craniata</taxon>
        <taxon>Vertebrata</taxon>
        <taxon>Euteleostomi</taxon>
        <taxon>Actinopterygii</taxon>
        <taxon>Neopterygii</taxon>
        <taxon>Teleostei</taxon>
        <taxon>Neoteleostei</taxon>
        <taxon>Acanthomorphata</taxon>
        <taxon>Ovalentaria</taxon>
        <taxon>Atherinomorphae</taxon>
        <taxon>Cyprinodontiformes</taxon>
        <taxon>Nothobranchiidae</taxon>
        <taxon>Nothobranchius</taxon>
    </lineage>
</organism>
<keyword evidence="11" id="KW-1185">Reference proteome</keyword>
<name>A0A8C6Q824_NOTFU</name>
<dbReference type="Proteomes" id="UP000822369">
    <property type="component" value="Chromosome 17"/>
</dbReference>
<dbReference type="Proteomes" id="UP000694548">
    <property type="component" value="Chromosome sgr17"/>
</dbReference>
<dbReference type="OMA" id="SPGLHCC"/>
<dbReference type="OrthoDB" id="6162476at2759"/>
<comment type="similarity">
    <text evidence="1">Belongs to the DMRT family.</text>
</comment>
<dbReference type="Ensembl" id="ENSNFUT00015056845.1">
    <property type="protein sequence ID" value="ENSNFUP00015054541.1"/>
    <property type="gene ID" value="ENSNFUG00015025316.1"/>
</dbReference>
<evidence type="ECO:0000256" key="6">
    <source>
        <dbReference type="PROSITE-ProRule" id="PRU00070"/>
    </source>
</evidence>
<keyword evidence="3 6" id="KW-0862">Zinc</keyword>
<evidence type="ECO:0000313" key="9">
    <source>
        <dbReference type="EMBL" id="KAF7202703.1"/>
    </source>
</evidence>
<reference evidence="10" key="1">
    <citation type="submission" date="2014-08" db="EMBL/GenBank/DDBJ databases">
        <authorList>
            <person name="Senf B."/>
            <person name="Petzold A."/>
            <person name="Downie B.R."/>
            <person name="Koch P."/>
            <person name="Platzer M."/>
        </authorList>
    </citation>
    <scope>NUCLEOTIDE SEQUENCE [LARGE SCALE GENOMIC DNA]</scope>
    <source>
        <strain evidence="10">GRZ</strain>
    </source>
</reference>
<dbReference type="Pfam" id="PF00751">
    <property type="entry name" value="DM"/>
    <property type="match status" value="1"/>
</dbReference>
<keyword evidence="4 6" id="KW-0238">DNA-binding</keyword>
<evidence type="ECO:0000256" key="7">
    <source>
        <dbReference type="SAM" id="MobiDB-lite"/>
    </source>
</evidence>
<dbReference type="KEGG" id="nfu:107392930"/>
<comment type="subcellular location">
    <subcellularLocation>
        <location evidence="6">Nucleus</location>
    </subcellularLocation>
</comment>
<dbReference type="PANTHER" id="PTHR12322">
    <property type="entry name" value="DOUBLESEX AND MAB-3 RELATED TRANSCRIPTION FACTOR DMRT"/>
    <property type="match status" value="1"/>
</dbReference>
<dbReference type="SMART" id="SM00301">
    <property type="entry name" value="DM"/>
    <property type="match status" value="1"/>
</dbReference>
<dbReference type="InterPro" id="IPR036407">
    <property type="entry name" value="DM_DNA-bd_sf"/>
</dbReference>
<evidence type="ECO:0000256" key="3">
    <source>
        <dbReference type="ARBA" id="ARBA00022833"/>
    </source>
</evidence>
<dbReference type="AlphaFoldDB" id="A0A8C6Q824"/>
<dbReference type="PANTHER" id="PTHR12322:SF122">
    <property type="entry name" value="DOUBLESEX- AND MAB-3-RELATED TRANSCRIPTION FACTOR 2"/>
    <property type="match status" value="1"/>
</dbReference>
<feature type="region of interest" description="Disordered" evidence="7">
    <location>
        <begin position="324"/>
        <end position="353"/>
    </location>
</feature>
<dbReference type="InterPro" id="IPR026607">
    <property type="entry name" value="DMRT"/>
</dbReference>
<evidence type="ECO:0000259" key="8">
    <source>
        <dbReference type="PROSITE" id="PS50809"/>
    </source>
</evidence>
<dbReference type="EMBL" id="JAAVVJ010000017">
    <property type="protein sequence ID" value="KAF7202703.1"/>
    <property type="molecule type" value="Genomic_DNA"/>
</dbReference>
<evidence type="ECO:0000313" key="10">
    <source>
        <dbReference type="Ensembl" id="ENSNFUP00015054541.1"/>
    </source>
</evidence>
<dbReference type="GeneID" id="107392930"/>
<dbReference type="GO" id="GO:0000981">
    <property type="term" value="F:DNA-binding transcription factor activity, RNA polymerase II-specific"/>
    <property type="evidence" value="ECO:0007669"/>
    <property type="project" value="TreeGrafter"/>
</dbReference>
<keyword evidence="2 6" id="KW-0479">Metal-binding</keyword>
<dbReference type="PROSITE" id="PS50809">
    <property type="entry name" value="DM_2"/>
    <property type="match status" value="1"/>
</dbReference>
<gene>
    <name evidence="10" type="primary">dmrt2b</name>
    <name evidence="9" type="ORF">G4P62_015970</name>
</gene>
<dbReference type="GeneTree" id="ENSGT00940000156282"/>
<protein>
    <submittedName>
        <fullName evidence="10">Doublesex and mab-3 related transcription factor 2b</fullName>
    </submittedName>
    <submittedName>
        <fullName evidence="9">Transcript variant X1</fullName>
    </submittedName>
</protein>
<dbReference type="GO" id="GO:0000978">
    <property type="term" value="F:RNA polymerase II cis-regulatory region sequence-specific DNA binding"/>
    <property type="evidence" value="ECO:0007669"/>
    <property type="project" value="TreeGrafter"/>
</dbReference>
<dbReference type="InterPro" id="IPR001275">
    <property type="entry name" value="DM_DNA-bd"/>
</dbReference>
<evidence type="ECO:0000256" key="5">
    <source>
        <dbReference type="ARBA" id="ARBA00023242"/>
    </source>
</evidence>
<keyword evidence="5 6" id="KW-0539">Nucleus</keyword>
<reference evidence="9" key="2">
    <citation type="submission" date="2020-03" db="EMBL/GenBank/DDBJ databases">
        <title>Intra-Species Differences in Population Size shape Life History and Genome Evolution.</title>
        <authorList>
            <person name="Willemsen D."/>
            <person name="Cui R."/>
            <person name="Valenzano D.R."/>
        </authorList>
    </citation>
    <scope>NUCLEOTIDE SEQUENCE</scope>
    <source>
        <strain evidence="9">GRZ</strain>
        <tissue evidence="9">Whole</tissue>
    </source>
</reference>
<feature type="compositionally biased region" description="Basic and acidic residues" evidence="7">
    <location>
        <begin position="331"/>
        <end position="343"/>
    </location>
</feature>
<reference evidence="10" key="3">
    <citation type="submission" date="2025-05" db="UniProtKB">
        <authorList>
            <consortium name="Ensembl"/>
        </authorList>
    </citation>
    <scope>IDENTIFICATION</scope>
</reference>
<dbReference type="Gene3D" id="4.10.1040.10">
    <property type="entry name" value="DM DNA-binding domain"/>
    <property type="match status" value="1"/>
</dbReference>
<evidence type="ECO:0000256" key="1">
    <source>
        <dbReference type="ARBA" id="ARBA00006834"/>
    </source>
</evidence>
<evidence type="ECO:0000256" key="2">
    <source>
        <dbReference type="ARBA" id="ARBA00022723"/>
    </source>
</evidence>
<dbReference type="GO" id="GO:0005634">
    <property type="term" value="C:nucleus"/>
    <property type="evidence" value="ECO:0007669"/>
    <property type="project" value="UniProtKB-SubCell"/>
</dbReference>
<evidence type="ECO:0000256" key="4">
    <source>
        <dbReference type="ARBA" id="ARBA00023125"/>
    </source>
</evidence>
<dbReference type="GO" id="GO:0046872">
    <property type="term" value="F:metal ion binding"/>
    <property type="evidence" value="ECO:0007669"/>
    <property type="project" value="UniProtKB-KW"/>
</dbReference>
<evidence type="ECO:0000313" key="11">
    <source>
        <dbReference type="Proteomes" id="UP000694548"/>
    </source>
</evidence>
<dbReference type="SUPFAM" id="SSF82927">
    <property type="entry name" value="Cysteine-rich DNA binding domain, (DM domain)"/>
    <property type="match status" value="1"/>
</dbReference>
<dbReference type="RefSeq" id="XP_015826492.3">
    <property type="nucleotide sequence ID" value="XM_015971006.3"/>
</dbReference>
<dbReference type="FunFam" id="4.10.1040.10:FF:000001">
    <property type="entry name" value="doublesex- and mab-3-related transcription factor 1"/>
    <property type="match status" value="1"/>
</dbReference>
<feature type="region of interest" description="Disordered" evidence="7">
    <location>
        <begin position="187"/>
        <end position="208"/>
    </location>
</feature>
<proteinExistence type="inferred from homology"/>
<accession>A0A8C6Q824</accession>
<feature type="DNA-binding region" description="DM" evidence="6">
    <location>
        <begin position="85"/>
        <end position="132"/>
    </location>
</feature>